<dbReference type="PANTHER" id="PTHR41251">
    <property type="entry name" value="NON-HOMOLOGOUS END JOINING PROTEIN KU"/>
    <property type="match status" value="1"/>
</dbReference>
<dbReference type="Pfam" id="PF02735">
    <property type="entry name" value="Ku"/>
    <property type="match status" value="1"/>
</dbReference>
<dbReference type="Gene3D" id="2.40.290.10">
    <property type="match status" value="1"/>
</dbReference>
<keyword evidence="2" id="KW-0227">DNA damage</keyword>
<keyword evidence="2" id="KW-0233">DNA recombination</keyword>
<name>A0ABQ6CN83_9HYPH</name>
<comment type="function">
    <text evidence="2">With LigD forms a non-homologous end joining (NHEJ) DNA repair enzyme, which repairs dsDNA breaks with reduced fidelity. Binds linear dsDNA with 5'- and 3'- overhangs but not closed circular dsDNA nor ssDNA. Recruits and stimulates the ligase activity of LigD.</text>
</comment>
<dbReference type="EMBL" id="BSPC01000024">
    <property type="protein sequence ID" value="GLS19716.1"/>
    <property type="molecule type" value="Genomic_DNA"/>
</dbReference>
<evidence type="ECO:0000313" key="4">
    <source>
        <dbReference type="EMBL" id="GLS19716.1"/>
    </source>
</evidence>
<gene>
    <name evidence="4" type="primary">ku_1</name>
    <name evidence="2" type="synonym">ku</name>
    <name evidence="4" type="ORF">GCM10007874_27330</name>
</gene>
<proteinExistence type="inferred from homology"/>
<accession>A0ABQ6CN83</accession>
<comment type="subunit">
    <text evidence="2">Homodimer. Interacts with LigD.</text>
</comment>
<dbReference type="InterPro" id="IPR006164">
    <property type="entry name" value="DNA_bd_Ku70/Ku80"/>
</dbReference>
<keyword evidence="5" id="KW-1185">Reference proteome</keyword>
<sequence>MAKPRANWKGVLKIGELAAGVALYTAASTTERVAFHMLNRKTGHRVQRQFVDAETGKPVERDDQVKGYETPQGETIMLEPEEIAAAVPESDKTLTVAGFVALDAIDTVYFDRPYYLAPSDESSAEAFDLLREGMRSVKVAALAQAVLFRRLRGVLIRPEDEGMIATTLNFDYEVRSQEEAFADIPKLKLDKEMLDLAGHIIKTKSGRFDPAAFDDRYEAALAELVKAKIEGRKIKPQARKREGKVVSLLEALRESAKGGAVAKPAKKRA</sequence>
<organism evidence="4 5">
    <name type="scientific">Labrys miyagiensis</name>
    <dbReference type="NCBI Taxonomy" id="346912"/>
    <lineage>
        <taxon>Bacteria</taxon>
        <taxon>Pseudomonadati</taxon>
        <taxon>Pseudomonadota</taxon>
        <taxon>Alphaproteobacteria</taxon>
        <taxon>Hyphomicrobiales</taxon>
        <taxon>Xanthobacteraceae</taxon>
        <taxon>Labrys</taxon>
    </lineage>
</organism>
<dbReference type="RefSeq" id="WP_284312726.1">
    <property type="nucleotide sequence ID" value="NZ_BSPC01000024.1"/>
</dbReference>
<evidence type="ECO:0000313" key="5">
    <source>
        <dbReference type="Proteomes" id="UP001156882"/>
    </source>
</evidence>
<dbReference type="PIRSF" id="PIRSF006493">
    <property type="entry name" value="Prok_Ku"/>
    <property type="match status" value="1"/>
</dbReference>
<evidence type="ECO:0000259" key="3">
    <source>
        <dbReference type="SMART" id="SM00559"/>
    </source>
</evidence>
<comment type="caution">
    <text evidence="4">The sequence shown here is derived from an EMBL/GenBank/DDBJ whole genome shotgun (WGS) entry which is preliminary data.</text>
</comment>
<dbReference type="Proteomes" id="UP001156882">
    <property type="component" value="Unassembled WGS sequence"/>
</dbReference>
<comment type="similarity">
    <text evidence="2">Belongs to the prokaryotic Ku family.</text>
</comment>
<evidence type="ECO:0000256" key="1">
    <source>
        <dbReference type="ARBA" id="ARBA00023125"/>
    </source>
</evidence>
<dbReference type="SMART" id="SM00559">
    <property type="entry name" value="Ku78"/>
    <property type="match status" value="1"/>
</dbReference>
<reference evidence="5" key="1">
    <citation type="journal article" date="2019" name="Int. J. Syst. Evol. Microbiol.">
        <title>The Global Catalogue of Microorganisms (GCM) 10K type strain sequencing project: providing services to taxonomists for standard genome sequencing and annotation.</title>
        <authorList>
            <consortium name="The Broad Institute Genomics Platform"/>
            <consortium name="The Broad Institute Genome Sequencing Center for Infectious Disease"/>
            <person name="Wu L."/>
            <person name="Ma J."/>
        </authorList>
    </citation>
    <scope>NUCLEOTIDE SEQUENCE [LARGE SCALE GENOMIC DNA]</scope>
    <source>
        <strain evidence="5">NBRC 101365</strain>
    </source>
</reference>
<protein>
    <recommendedName>
        <fullName evidence="2">Non-homologous end joining protein Ku</fullName>
    </recommendedName>
</protein>
<feature type="domain" description="Ku" evidence="3">
    <location>
        <begin position="56"/>
        <end position="186"/>
    </location>
</feature>
<dbReference type="NCBIfam" id="TIGR02772">
    <property type="entry name" value="Ku_bact"/>
    <property type="match status" value="1"/>
</dbReference>
<evidence type="ECO:0000256" key="2">
    <source>
        <dbReference type="HAMAP-Rule" id="MF_01875"/>
    </source>
</evidence>
<dbReference type="PANTHER" id="PTHR41251:SF1">
    <property type="entry name" value="NON-HOMOLOGOUS END JOINING PROTEIN KU"/>
    <property type="match status" value="1"/>
</dbReference>
<dbReference type="SUPFAM" id="SSF100939">
    <property type="entry name" value="SPOC domain-like"/>
    <property type="match status" value="1"/>
</dbReference>
<dbReference type="InterPro" id="IPR016194">
    <property type="entry name" value="SPOC-like_C_dom_sf"/>
</dbReference>
<dbReference type="InterPro" id="IPR009187">
    <property type="entry name" value="Prok_Ku"/>
</dbReference>
<dbReference type="HAMAP" id="MF_01875">
    <property type="entry name" value="Prokaryotic_Ku"/>
    <property type="match status" value="1"/>
</dbReference>
<keyword evidence="1 2" id="KW-0238">DNA-binding</keyword>
<keyword evidence="2" id="KW-0234">DNA repair</keyword>